<organism evidence="1 2">
    <name type="scientific">Cetraspora pellucida</name>
    <dbReference type="NCBI Taxonomy" id="1433469"/>
    <lineage>
        <taxon>Eukaryota</taxon>
        <taxon>Fungi</taxon>
        <taxon>Fungi incertae sedis</taxon>
        <taxon>Mucoromycota</taxon>
        <taxon>Glomeromycotina</taxon>
        <taxon>Glomeromycetes</taxon>
        <taxon>Diversisporales</taxon>
        <taxon>Gigasporaceae</taxon>
        <taxon>Cetraspora</taxon>
    </lineage>
</organism>
<reference evidence="1" key="1">
    <citation type="submission" date="2021-06" db="EMBL/GenBank/DDBJ databases">
        <authorList>
            <person name="Kallberg Y."/>
            <person name="Tangrot J."/>
            <person name="Rosling A."/>
        </authorList>
    </citation>
    <scope>NUCLEOTIDE SEQUENCE</scope>
    <source>
        <strain evidence="1">FL966</strain>
    </source>
</reference>
<name>A0A9N9C076_9GLOM</name>
<accession>A0A9N9C076</accession>
<sequence length="126" mass="14742">MANARNDEYFEKFDVNNWSYDEFRKFLTDKKCSETIGINSLKEISKDNNYPIRCQPSIDILADIDHSAITLEIISNFLYRNPASKHNNLKIVKNLQMELDQTLPCKMIRIMESLPRQIRSTMALPN</sequence>
<dbReference type="AlphaFoldDB" id="A0A9N9C076"/>
<evidence type="ECO:0000313" key="1">
    <source>
        <dbReference type="EMBL" id="CAG8586994.1"/>
    </source>
</evidence>
<proteinExistence type="predicted"/>
<gene>
    <name evidence="1" type="ORF">CPELLU_LOCUS6360</name>
</gene>
<dbReference type="OrthoDB" id="2415263at2759"/>
<comment type="caution">
    <text evidence="1">The sequence shown here is derived from an EMBL/GenBank/DDBJ whole genome shotgun (WGS) entry which is preliminary data.</text>
</comment>
<protein>
    <submittedName>
        <fullName evidence="1">22891_t:CDS:1</fullName>
    </submittedName>
</protein>
<dbReference type="Proteomes" id="UP000789759">
    <property type="component" value="Unassembled WGS sequence"/>
</dbReference>
<dbReference type="EMBL" id="CAJVQA010003923">
    <property type="protein sequence ID" value="CAG8586994.1"/>
    <property type="molecule type" value="Genomic_DNA"/>
</dbReference>
<keyword evidence="2" id="KW-1185">Reference proteome</keyword>
<evidence type="ECO:0000313" key="2">
    <source>
        <dbReference type="Proteomes" id="UP000789759"/>
    </source>
</evidence>